<gene>
    <name evidence="1" type="ORF">CFC21_043165</name>
</gene>
<name>A0A9R1FNB7_WHEAT</name>
<sequence length="34" mass="3750">VDDGEGRIRHVFRNLFGCFGRGGRPESSLQSRSG</sequence>
<comment type="caution">
    <text evidence="1">The sequence shown here is derived from an EMBL/GenBank/DDBJ whole genome shotgun (WGS) entry which is preliminary data.</text>
</comment>
<dbReference type="EMBL" id="CM022218">
    <property type="protein sequence ID" value="KAF7031918.1"/>
    <property type="molecule type" value="Genomic_DNA"/>
</dbReference>
<dbReference type="AlphaFoldDB" id="A0A9R1FNB7"/>
<protein>
    <submittedName>
        <fullName evidence="1">Uncharacterized protein</fullName>
    </submittedName>
</protein>
<dbReference type="Proteomes" id="UP000815260">
    <property type="component" value="Chromosome 3B"/>
</dbReference>
<proteinExistence type="predicted"/>
<accession>A0A9R1FNB7</accession>
<reference evidence="1" key="1">
    <citation type="journal article" date="2017" name="Gigascience">
        <title>The first near-complete assembly of the hexaploid bread wheat genome, Triticum aestivum.</title>
        <authorList>
            <person name="Zimin A.V."/>
            <person name="Puiu D."/>
            <person name="Hall R."/>
            <person name="Kingan S."/>
            <person name="Clavijo B.J."/>
            <person name="Salzberg S.L."/>
        </authorList>
    </citation>
    <scope>NUCLEOTIDE SEQUENCE</scope>
    <source>
        <tissue evidence="1">Leaf</tissue>
    </source>
</reference>
<evidence type="ECO:0000313" key="1">
    <source>
        <dbReference type="EMBL" id="KAF7031918.1"/>
    </source>
</evidence>
<organism evidence="1">
    <name type="scientific">Triticum aestivum</name>
    <name type="common">Wheat</name>
    <dbReference type="NCBI Taxonomy" id="4565"/>
    <lineage>
        <taxon>Eukaryota</taxon>
        <taxon>Viridiplantae</taxon>
        <taxon>Streptophyta</taxon>
        <taxon>Embryophyta</taxon>
        <taxon>Tracheophyta</taxon>
        <taxon>Spermatophyta</taxon>
        <taxon>Magnoliopsida</taxon>
        <taxon>Liliopsida</taxon>
        <taxon>Poales</taxon>
        <taxon>Poaceae</taxon>
        <taxon>BOP clade</taxon>
        <taxon>Pooideae</taxon>
        <taxon>Triticodae</taxon>
        <taxon>Triticeae</taxon>
        <taxon>Triticinae</taxon>
        <taxon>Triticum</taxon>
    </lineage>
</organism>
<feature type="non-terminal residue" evidence="1">
    <location>
        <position position="1"/>
    </location>
</feature>
<reference evidence="1" key="2">
    <citation type="submission" date="2020-03" db="EMBL/GenBank/DDBJ databases">
        <title>The second near-complete assembly of the hexaploid bread wheat (Triticum aestivum) genome.</title>
        <authorList>
            <person name="Zimin A.V."/>
            <person name="Puiu D."/>
            <person name="Shumante A."/>
            <person name="Alonge M."/>
            <person name="Salzberg S.L."/>
        </authorList>
    </citation>
    <scope>NUCLEOTIDE SEQUENCE</scope>
    <source>
        <tissue evidence="1">Leaf</tissue>
    </source>
</reference>